<gene>
    <name evidence="5" type="ORF">JOE56_000153</name>
</gene>
<keyword evidence="2" id="KW-1133">Transmembrane helix</keyword>
<evidence type="ECO:0000256" key="2">
    <source>
        <dbReference type="SAM" id="Phobius"/>
    </source>
</evidence>
<dbReference type="InterPro" id="IPR018711">
    <property type="entry name" value="NAGPA"/>
</dbReference>
<feature type="domain" description="Calcineurin-like phosphoesterase" evidence="3">
    <location>
        <begin position="780"/>
        <end position="955"/>
    </location>
</feature>
<feature type="compositionally biased region" description="Basic and acidic residues" evidence="1">
    <location>
        <begin position="1140"/>
        <end position="1177"/>
    </location>
</feature>
<organism evidence="5 6">
    <name type="scientific">Brevibacterium paucivorans</name>
    <dbReference type="NCBI Taxonomy" id="170994"/>
    <lineage>
        <taxon>Bacteria</taxon>
        <taxon>Bacillati</taxon>
        <taxon>Actinomycetota</taxon>
        <taxon>Actinomycetes</taxon>
        <taxon>Micrococcales</taxon>
        <taxon>Brevibacteriaceae</taxon>
        <taxon>Brevibacterium</taxon>
    </lineage>
</organism>
<feature type="transmembrane region" description="Helical" evidence="2">
    <location>
        <begin position="1278"/>
        <end position="1297"/>
    </location>
</feature>
<feature type="region of interest" description="Disordered" evidence="1">
    <location>
        <begin position="1126"/>
        <end position="1273"/>
    </location>
</feature>
<feature type="compositionally biased region" description="Acidic residues" evidence="1">
    <location>
        <begin position="1208"/>
        <end position="1228"/>
    </location>
</feature>
<evidence type="ECO:0000259" key="4">
    <source>
        <dbReference type="Pfam" id="PF09992"/>
    </source>
</evidence>
<dbReference type="SUPFAM" id="SSF56300">
    <property type="entry name" value="Metallo-dependent phosphatases"/>
    <property type="match status" value="1"/>
</dbReference>
<comment type="caution">
    <text evidence="5">The sequence shown here is derived from an EMBL/GenBank/DDBJ whole genome shotgun (WGS) entry which is preliminary data.</text>
</comment>
<keyword evidence="6" id="KW-1185">Reference proteome</keyword>
<reference evidence="5 6" key="1">
    <citation type="submission" date="2021-01" db="EMBL/GenBank/DDBJ databases">
        <title>Sequencing the genomes of 1000 actinobacteria strains.</title>
        <authorList>
            <person name="Klenk H.-P."/>
        </authorList>
    </citation>
    <scope>NUCLEOTIDE SEQUENCE [LARGE SCALE GENOMIC DNA]</scope>
    <source>
        <strain evidence="5 6">DSM 13657</strain>
    </source>
</reference>
<evidence type="ECO:0008006" key="7">
    <source>
        <dbReference type="Google" id="ProtNLM"/>
    </source>
</evidence>
<dbReference type="Pfam" id="PF00149">
    <property type="entry name" value="Metallophos"/>
    <property type="match status" value="1"/>
</dbReference>
<evidence type="ECO:0000259" key="3">
    <source>
        <dbReference type="Pfam" id="PF00149"/>
    </source>
</evidence>
<dbReference type="Proteomes" id="UP000809290">
    <property type="component" value="Unassembled WGS sequence"/>
</dbReference>
<dbReference type="InterPro" id="IPR029052">
    <property type="entry name" value="Metallo-depent_PP-like"/>
</dbReference>
<dbReference type="EMBL" id="JAFBCP010000001">
    <property type="protein sequence ID" value="MBM7815459.1"/>
    <property type="molecule type" value="Genomic_DNA"/>
</dbReference>
<sequence>MHSASTEHPAAVHRPPRQRASFRTRLFALLTVFALLTPGLTALDQWLATPAAAQITDEQLSKGGVLRTSETKPVAPGLDLTTFSRLEEPGWNEGSVLTADLGESTLSTDLRDTGTVTGRAPLDDVMHQGPRGKEAVAAVNGTFFDINYSDAPIFTSVSSEGLRAGNSKPQPSLTIAQGRAAVQELSATGTATLPGNNKHDLAGMNTPRLEADGIGVYTSAWGDYTLDRPVGAPDEKVEQIAAAVIKDGTVTETTGIVDSLGERRVADGTQVLIGREAGAETIAQLAKGDNVEIEVGPSEDVDLGIAGSHQILTNGKVPNMQDDLATSTHPRTAVGISKDGTRLFVMVIDGRSNESRGMTLPEAGELLRNMGAHNALNLDGGGSSAMSARVAGDEGQKIWNTPSDGEVREVPNALVFYSSAKSDDTSGVQLSLGLEGEDAVFPGLTRTIKGTGLSSNLAPAEVDGTFSADAPLKVESTDKNTARITGEERGAGKVTYSAGNMSDEAKLRVLGKAIALRASEKSLSLPNTDTRAKITLNGLDGDGQQARIETSDVKVSTTGGVEVKDDGLGTWTVRATGKTATGKVTFTVGDLTTSVPVAFGTKDSAVWDFSDLAAFEAANDRASGEIAKADGQDGKPAIGMKYDFTTSSATRGFYLGAKKIEPVDGTAIGFSLDVKSDGNGTWPRLQVTDPNGTVTNLDGDHLEKEGWQTVRFAVPEGLAQPLTVDRIRMMETRPEAQYTGDIAVSNLQVTTVPTAEGDKEPAIHDPALLAHGDVEGRPQKIAVMSDAQFIAAQPESEAVAGARRTLREIREAKPDLLIINGDFVDEGSKEDFALAKKIIDEEWDKSIPHIYVPGNHEIMGSDIGVFEQEIGSATSSQDVDGTRVITLNTAGGSLRSGGIDQIAKLEKQLDEVARDSKLTGVTVFFHHPPNDPLPTKNSQMADEREARAFEKLMADFKRKSGKSAAVINAHVGAFHGSSVEGVTYLINGNSGKRPAGTPETGGFTGWTMLGIDPAKGKVGKNPSPQDRVDWLAAETRPWVDEISLETSRAVLLGESSQVTASFVQDGRTVPVAWPVTAQWGGEGVHIVDGSEQSEEATDENAVIRFNPVSGQITALRPGTAKLSVTVNGRTATQEVTVPATEKEQPEKPGDSEEPEKPGDGEKPEEPGDSEKPEKPGDPEEAETPEVGEGEKPEKPGDGEEPGKPGDREESENPVDPEEPSSPDSDSSEGTEKDETGSHQASPDSDAGEGEDTGNKSPADSSEEARDEGSTLPRTGTEVSILLLFALAGIGVGSVALTSTRRRGRH</sequence>
<feature type="compositionally biased region" description="Acidic residues" evidence="1">
    <location>
        <begin position="1178"/>
        <end position="1187"/>
    </location>
</feature>
<feature type="compositionally biased region" description="Basic and acidic residues" evidence="1">
    <location>
        <begin position="1188"/>
        <end position="1207"/>
    </location>
</feature>
<dbReference type="Pfam" id="PF09992">
    <property type="entry name" value="NAGPA"/>
    <property type="match status" value="1"/>
</dbReference>
<dbReference type="Gene3D" id="3.60.21.10">
    <property type="match status" value="1"/>
</dbReference>
<evidence type="ECO:0000313" key="6">
    <source>
        <dbReference type="Proteomes" id="UP000809290"/>
    </source>
</evidence>
<dbReference type="RefSeq" id="WP_204514405.1">
    <property type="nucleotide sequence ID" value="NZ_JAFBCP010000001.1"/>
</dbReference>
<feature type="domain" description="Phosphodiester glycosidase" evidence="4">
    <location>
        <begin position="244"/>
        <end position="417"/>
    </location>
</feature>
<name>A0ABS2SIK5_9MICO</name>
<protein>
    <recommendedName>
        <fullName evidence="7">Multidrug transporter</fullName>
    </recommendedName>
</protein>
<accession>A0ABS2SIK5</accession>
<evidence type="ECO:0000256" key="1">
    <source>
        <dbReference type="SAM" id="MobiDB-lite"/>
    </source>
</evidence>
<keyword evidence="2" id="KW-0472">Membrane</keyword>
<dbReference type="PANTHER" id="PTHR40446">
    <property type="entry name" value="N-ACETYLGLUCOSAMINE-1-PHOSPHODIESTER ALPHA-N-ACETYLGLUCOSAMINIDASE"/>
    <property type="match status" value="1"/>
</dbReference>
<dbReference type="InterPro" id="IPR004843">
    <property type="entry name" value="Calcineurin-like_PHP"/>
</dbReference>
<keyword evidence="2" id="KW-0812">Transmembrane</keyword>
<dbReference type="PANTHER" id="PTHR40446:SF2">
    <property type="entry name" value="N-ACETYLGLUCOSAMINE-1-PHOSPHODIESTER ALPHA-N-ACETYLGLUCOSAMINIDASE"/>
    <property type="match status" value="1"/>
</dbReference>
<proteinExistence type="predicted"/>
<evidence type="ECO:0000313" key="5">
    <source>
        <dbReference type="EMBL" id="MBM7815459.1"/>
    </source>
</evidence>
<feature type="compositionally biased region" description="Polar residues" evidence="1">
    <location>
        <begin position="1126"/>
        <end position="1135"/>
    </location>
</feature>